<dbReference type="EMBL" id="CM009756">
    <property type="protein sequence ID" value="PUZ44817.1"/>
    <property type="molecule type" value="Genomic_DNA"/>
</dbReference>
<dbReference type="AlphaFoldDB" id="A0A2T7CN93"/>
<proteinExistence type="predicted"/>
<name>A0A2T7CN93_9POAL</name>
<dbReference type="PANTHER" id="PTHR33063">
    <property type="entry name" value="OS02G0583500 PROTEIN"/>
    <property type="match status" value="1"/>
</dbReference>
<dbReference type="Gramene" id="PUZ44817">
    <property type="protein sequence ID" value="PUZ44817"/>
    <property type="gene ID" value="GQ55_8G157000"/>
</dbReference>
<organism evidence="1 2">
    <name type="scientific">Panicum hallii var. hallii</name>
    <dbReference type="NCBI Taxonomy" id="1504633"/>
    <lineage>
        <taxon>Eukaryota</taxon>
        <taxon>Viridiplantae</taxon>
        <taxon>Streptophyta</taxon>
        <taxon>Embryophyta</taxon>
        <taxon>Tracheophyta</taxon>
        <taxon>Spermatophyta</taxon>
        <taxon>Magnoliopsida</taxon>
        <taxon>Liliopsida</taxon>
        <taxon>Poales</taxon>
        <taxon>Poaceae</taxon>
        <taxon>PACMAD clade</taxon>
        <taxon>Panicoideae</taxon>
        <taxon>Panicodae</taxon>
        <taxon>Paniceae</taxon>
        <taxon>Panicinae</taxon>
        <taxon>Panicum</taxon>
        <taxon>Panicum sect. Panicum</taxon>
    </lineage>
</organism>
<accession>A0A2T7CN93</accession>
<protein>
    <submittedName>
        <fullName evidence="1">Uncharacterized protein</fullName>
    </submittedName>
</protein>
<gene>
    <name evidence="1" type="ORF">GQ55_8G157000</name>
</gene>
<dbReference type="PANTHER" id="PTHR33063:SF15">
    <property type="entry name" value="TRANSPOSASE, PTTA_EN_SPM, PLANT"/>
    <property type="match status" value="1"/>
</dbReference>
<reference evidence="1 2" key="1">
    <citation type="submission" date="2018-04" db="EMBL/GenBank/DDBJ databases">
        <title>WGS assembly of Panicum hallii var. hallii HAL2.</title>
        <authorList>
            <person name="Lovell J."/>
            <person name="Jenkins J."/>
            <person name="Lowry D."/>
            <person name="Mamidi S."/>
            <person name="Sreedasyam A."/>
            <person name="Weng X."/>
            <person name="Barry K."/>
            <person name="Bonette J."/>
            <person name="Campitelli B."/>
            <person name="Daum C."/>
            <person name="Gordon S."/>
            <person name="Gould B."/>
            <person name="Lipzen A."/>
            <person name="MacQueen A."/>
            <person name="Palacio-Mejia J."/>
            <person name="Plott C."/>
            <person name="Shakirov E."/>
            <person name="Shu S."/>
            <person name="Yoshinaga Y."/>
            <person name="Zane M."/>
            <person name="Rokhsar D."/>
            <person name="Grimwood J."/>
            <person name="Schmutz J."/>
            <person name="Juenger T."/>
        </authorList>
    </citation>
    <scope>NUCLEOTIDE SEQUENCE [LARGE SCALE GENOMIC DNA]</scope>
    <source>
        <strain evidence="2">cv. HAL2</strain>
    </source>
</reference>
<evidence type="ECO:0000313" key="1">
    <source>
        <dbReference type="EMBL" id="PUZ44817.1"/>
    </source>
</evidence>
<dbReference type="Proteomes" id="UP000244336">
    <property type="component" value="Chromosome 8"/>
</dbReference>
<evidence type="ECO:0000313" key="2">
    <source>
        <dbReference type="Proteomes" id="UP000244336"/>
    </source>
</evidence>
<dbReference type="OrthoDB" id="691257at2759"/>
<keyword evidence="2" id="KW-1185">Reference proteome</keyword>
<sequence length="310" mass="34928">MQRKAREYKILREARIRERSHLSVCILEVEEPDDGGGDTDLEEEPTPLAIEGPVRTGRWKACAKRRKWVRSILPTDVTPGASSMILKRLRIAGAPQQPVHQELPPIAENSSGGDNILWEESLEVVENTSCHEDLNGCSSPLRDWSYPNDELKNLNEISAVPTQRGGLRKARATTRGILLDNMNKAMGRRMPISVAEGNLRPHEPVQAAKFESEAIPILTHWKEYKAESEHFDGFVGRLSWRLEINTRHQPIVDAPRRYKLKQQYFVGVLANEIPATSPISYMTDAQGCKLVDKWLTAHNKVISLGVLSNM</sequence>